<evidence type="ECO:0000259" key="13">
    <source>
        <dbReference type="PROSITE" id="PS50109"/>
    </source>
</evidence>
<dbReference type="Gene3D" id="1.10.287.130">
    <property type="match status" value="1"/>
</dbReference>
<evidence type="ECO:0000256" key="8">
    <source>
        <dbReference type="ARBA" id="ARBA00022989"/>
    </source>
</evidence>
<evidence type="ECO:0000256" key="11">
    <source>
        <dbReference type="SAM" id="MobiDB-lite"/>
    </source>
</evidence>
<dbReference type="PRINTS" id="PR00344">
    <property type="entry name" value="BCTRLSENSOR"/>
</dbReference>
<dbReference type="EC" id="2.7.13.3" evidence="3"/>
<dbReference type="EMBL" id="JBITLV010000001">
    <property type="protein sequence ID" value="MFI7586504.1"/>
    <property type="molecule type" value="Genomic_DNA"/>
</dbReference>
<dbReference type="InterPro" id="IPR036890">
    <property type="entry name" value="HATPase_C_sf"/>
</dbReference>
<dbReference type="InterPro" id="IPR003661">
    <property type="entry name" value="HisK_dim/P_dom"/>
</dbReference>
<dbReference type="RefSeq" id="WP_398276261.1">
    <property type="nucleotide sequence ID" value="NZ_JBITLV010000001.1"/>
</dbReference>
<dbReference type="GO" id="GO:0005524">
    <property type="term" value="F:ATP binding"/>
    <property type="evidence" value="ECO:0007669"/>
    <property type="project" value="UniProtKB-KW"/>
</dbReference>
<evidence type="ECO:0000256" key="12">
    <source>
        <dbReference type="SAM" id="Phobius"/>
    </source>
</evidence>
<keyword evidence="4" id="KW-0597">Phosphoprotein</keyword>
<keyword evidence="6 12" id="KW-0812">Transmembrane</keyword>
<evidence type="ECO:0000256" key="7">
    <source>
        <dbReference type="ARBA" id="ARBA00022777"/>
    </source>
</evidence>
<dbReference type="CDD" id="cd00082">
    <property type="entry name" value="HisKA"/>
    <property type="match status" value="1"/>
</dbReference>
<evidence type="ECO:0000256" key="6">
    <source>
        <dbReference type="ARBA" id="ARBA00022692"/>
    </source>
</evidence>
<dbReference type="SUPFAM" id="SSF158472">
    <property type="entry name" value="HAMP domain-like"/>
    <property type="match status" value="1"/>
</dbReference>
<dbReference type="InterPro" id="IPR003594">
    <property type="entry name" value="HATPase_dom"/>
</dbReference>
<dbReference type="Pfam" id="PF02518">
    <property type="entry name" value="HATPase_c"/>
    <property type="match status" value="1"/>
</dbReference>
<dbReference type="SMART" id="SM00387">
    <property type="entry name" value="HATPase_c"/>
    <property type="match status" value="1"/>
</dbReference>
<accession>A0ABW8AJH4</accession>
<dbReference type="SMART" id="SM00388">
    <property type="entry name" value="HisKA"/>
    <property type="match status" value="1"/>
</dbReference>
<dbReference type="CDD" id="cd06225">
    <property type="entry name" value="HAMP"/>
    <property type="match status" value="1"/>
</dbReference>
<keyword evidence="10 12" id="KW-0472">Membrane</keyword>
<keyword evidence="9" id="KW-0902">Two-component regulatory system</keyword>
<feature type="region of interest" description="Disordered" evidence="11">
    <location>
        <begin position="108"/>
        <end position="129"/>
    </location>
</feature>
<dbReference type="Gene3D" id="3.30.565.10">
    <property type="entry name" value="Histidine kinase-like ATPase, C-terminal domain"/>
    <property type="match status" value="1"/>
</dbReference>
<evidence type="ECO:0000313" key="16">
    <source>
        <dbReference type="Proteomes" id="UP001612915"/>
    </source>
</evidence>
<reference evidence="15 16" key="1">
    <citation type="submission" date="2024-10" db="EMBL/GenBank/DDBJ databases">
        <title>The Natural Products Discovery Center: Release of the First 8490 Sequenced Strains for Exploring Actinobacteria Biosynthetic Diversity.</title>
        <authorList>
            <person name="Kalkreuter E."/>
            <person name="Kautsar S.A."/>
            <person name="Yang D."/>
            <person name="Bader C.D."/>
            <person name="Teijaro C.N."/>
            <person name="Fluegel L."/>
            <person name="Davis C.M."/>
            <person name="Simpson J.R."/>
            <person name="Lauterbach L."/>
            <person name="Steele A.D."/>
            <person name="Gui C."/>
            <person name="Meng S."/>
            <person name="Li G."/>
            <person name="Viehrig K."/>
            <person name="Ye F."/>
            <person name="Su P."/>
            <person name="Kiefer A.F."/>
            <person name="Nichols A."/>
            <person name="Cepeda A.J."/>
            <person name="Yan W."/>
            <person name="Fan B."/>
            <person name="Jiang Y."/>
            <person name="Adhikari A."/>
            <person name="Zheng C.-J."/>
            <person name="Schuster L."/>
            <person name="Cowan T.M."/>
            <person name="Smanski M.J."/>
            <person name="Chevrette M.G."/>
            <person name="De Carvalho L.P.S."/>
            <person name="Shen B."/>
        </authorList>
    </citation>
    <scope>NUCLEOTIDE SEQUENCE [LARGE SCALE GENOMIC DNA]</scope>
    <source>
        <strain evidence="15 16">NPDC049639</strain>
    </source>
</reference>
<evidence type="ECO:0000313" key="15">
    <source>
        <dbReference type="EMBL" id="MFI7586504.1"/>
    </source>
</evidence>
<feature type="transmembrane region" description="Helical" evidence="12">
    <location>
        <begin position="196"/>
        <end position="217"/>
    </location>
</feature>
<dbReference type="InterPro" id="IPR004358">
    <property type="entry name" value="Sig_transdc_His_kin-like_C"/>
</dbReference>
<keyword evidence="15" id="KW-0547">Nucleotide-binding</keyword>
<dbReference type="InterPro" id="IPR050428">
    <property type="entry name" value="TCS_sensor_his_kinase"/>
</dbReference>
<feature type="domain" description="HAMP" evidence="14">
    <location>
        <begin position="218"/>
        <end position="271"/>
    </location>
</feature>
<name>A0ABW8AJH4_9ACTN</name>
<dbReference type="CDD" id="cd00075">
    <property type="entry name" value="HATPase"/>
    <property type="match status" value="1"/>
</dbReference>
<keyword evidence="15" id="KW-0067">ATP-binding</keyword>
<evidence type="ECO:0000256" key="4">
    <source>
        <dbReference type="ARBA" id="ARBA00022553"/>
    </source>
</evidence>
<keyword evidence="7" id="KW-0418">Kinase</keyword>
<dbReference type="PROSITE" id="PS50109">
    <property type="entry name" value="HIS_KIN"/>
    <property type="match status" value="1"/>
</dbReference>
<dbReference type="Gene3D" id="6.10.340.10">
    <property type="match status" value="1"/>
</dbReference>
<sequence length="518" mass="55127">MRFDREALRRRAQANRVTAPVANRWSRLPLRARLVGIMVVLLFIALALTGAGTTFVLKRFLVGQVDQDLRDDADRILTAAQSASGLGGGPGLPSRYVVLIAREGQNPDLITGTEESDGTETSTSGALPRFPTMTTREVEAHNGELFTVDSNNHGVHYRVIAYAITPQFGGGGQSVGYALIALPLTQVEDAIKQVEIIFLSLGAVLALLSALFGWIAIRQALAPLVEVEETAAAIAAGDLSQRVPERPSSTEVGRLTTSLNGMLTQIESAFRAREASESRTRRFAADASHELRTPLASIRGFAELYRQGAVREEEDVARTMGRIEDEARRMGGLVEDLLMLARLDEQRPVRSEPVDLLVLAGDATHDARGLAPDRTVSLVGLTANSGPASAVVTGDDARLRQVVSNLVANAVRHTPAGTPIELAVGRAGAIAVLEIRDHGPGLEPEHAVKVFERFYRVDASRARSQGGGSGLGLSIVAAVVSVHGGRVGVAPTPGGGATFRVELPLRPAEDRPEDDASL</sequence>
<dbReference type="SUPFAM" id="SSF47384">
    <property type="entry name" value="Homodimeric domain of signal transducing histidine kinase"/>
    <property type="match status" value="1"/>
</dbReference>
<comment type="caution">
    <text evidence="15">The sequence shown here is derived from an EMBL/GenBank/DDBJ whole genome shotgun (WGS) entry which is preliminary data.</text>
</comment>
<dbReference type="PANTHER" id="PTHR45436">
    <property type="entry name" value="SENSOR HISTIDINE KINASE YKOH"/>
    <property type="match status" value="1"/>
</dbReference>
<evidence type="ECO:0000256" key="9">
    <source>
        <dbReference type="ARBA" id="ARBA00023012"/>
    </source>
</evidence>
<dbReference type="SMART" id="SM00304">
    <property type="entry name" value="HAMP"/>
    <property type="match status" value="1"/>
</dbReference>
<comment type="subcellular location">
    <subcellularLocation>
        <location evidence="2">Cell membrane</location>
    </subcellularLocation>
</comment>
<dbReference type="SUPFAM" id="SSF55874">
    <property type="entry name" value="ATPase domain of HSP90 chaperone/DNA topoisomerase II/histidine kinase"/>
    <property type="match status" value="1"/>
</dbReference>
<feature type="transmembrane region" description="Helical" evidence="12">
    <location>
        <begin position="159"/>
        <end position="184"/>
    </location>
</feature>
<feature type="domain" description="Histidine kinase" evidence="13">
    <location>
        <begin position="286"/>
        <end position="507"/>
    </location>
</feature>
<evidence type="ECO:0000256" key="5">
    <source>
        <dbReference type="ARBA" id="ARBA00022679"/>
    </source>
</evidence>
<feature type="transmembrane region" description="Helical" evidence="12">
    <location>
        <begin position="34"/>
        <end position="57"/>
    </location>
</feature>
<dbReference type="InterPro" id="IPR003660">
    <property type="entry name" value="HAMP_dom"/>
</dbReference>
<proteinExistence type="predicted"/>
<dbReference type="Pfam" id="PF00512">
    <property type="entry name" value="HisKA"/>
    <property type="match status" value="1"/>
</dbReference>
<evidence type="ECO:0000259" key="14">
    <source>
        <dbReference type="PROSITE" id="PS50885"/>
    </source>
</evidence>
<dbReference type="Pfam" id="PF00672">
    <property type="entry name" value="HAMP"/>
    <property type="match status" value="1"/>
</dbReference>
<comment type="catalytic activity">
    <reaction evidence="1">
        <text>ATP + protein L-histidine = ADP + protein N-phospho-L-histidine.</text>
        <dbReference type="EC" id="2.7.13.3"/>
    </reaction>
</comment>
<keyword evidence="16" id="KW-1185">Reference proteome</keyword>
<evidence type="ECO:0000256" key="2">
    <source>
        <dbReference type="ARBA" id="ARBA00004236"/>
    </source>
</evidence>
<dbReference type="PANTHER" id="PTHR45436:SF5">
    <property type="entry name" value="SENSOR HISTIDINE KINASE TRCS"/>
    <property type="match status" value="1"/>
</dbReference>
<dbReference type="InterPro" id="IPR005467">
    <property type="entry name" value="His_kinase_dom"/>
</dbReference>
<keyword evidence="8 12" id="KW-1133">Transmembrane helix</keyword>
<evidence type="ECO:0000256" key="1">
    <source>
        <dbReference type="ARBA" id="ARBA00000085"/>
    </source>
</evidence>
<protein>
    <recommendedName>
        <fullName evidence="3">histidine kinase</fullName>
        <ecNumber evidence="3">2.7.13.3</ecNumber>
    </recommendedName>
</protein>
<dbReference type="InterPro" id="IPR036097">
    <property type="entry name" value="HisK_dim/P_sf"/>
</dbReference>
<organism evidence="15 16">
    <name type="scientific">Spongisporangium articulatum</name>
    <dbReference type="NCBI Taxonomy" id="3362603"/>
    <lineage>
        <taxon>Bacteria</taxon>
        <taxon>Bacillati</taxon>
        <taxon>Actinomycetota</taxon>
        <taxon>Actinomycetes</taxon>
        <taxon>Kineosporiales</taxon>
        <taxon>Kineosporiaceae</taxon>
        <taxon>Spongisporangium</taxon>
    </lineage>
</organism>
<dbReference type="Proteomes" id="UP001612915">
    <property type="component" value="Unassembled WGS sequence"/>
</dbReference>
<evidence type="ECO:0000256" key="3">
    <source>
        <dbReference type="ARBA" id="ARBA00012438"/>
    </source>
</evidence>
<keyword evidence="5" id="KW-0808">Transferase</keyword>
<evidence type="ECO:0000256" key="10">
    <source>
        <dbReference type="ARBA" id="ARBA00023136"/>
    </source>
</evidence>
<gene>
    <name evidence="15" type="ORF">ACIB24_05460</name>
</gene>
<dbReference type="PROSITE" id="PS50885">
    <property type="entry name" value="HAMP"/>
    <property type="match status" value="1"/>
</dbReference>